<dbReference type="EMBL" id="SSOB01000023">
    <property type="protein sequence ID" value="THF76720.1"/>
    <property type="molecule type" value="Genomic_DNA"/>
</dbReference>
<sequence>MKKRSSLKSWIVGVLLLSLLGTWLPARTEAAGSIGKPQNVTASTSASSSILHWSAPAGGTAPDGYYIYRNDQQVGDVTSDTQFTDSALTSGTAYVYKLRAYTGATLSEAVIVPVETGSSASNQPPVISSIYPGDGDATYATQATVYFMTATSDSDGTVATVKYYRNGTSIGQSADGSGLRSWYNAPQGDYSIAAVAVDDSGNSYTKVIELHIGTGGKVLRQLYKDSLINSWMQGTGFGHEVASTSKVQEGAYSLRVKANADTANVLTRIGSVNLSILPSRDNVALQFWIYIDSAEEAFRQQMGVGILSLNGSDTVESRLSLSDYIGTEDLQQWKLVTIPLNEFYNHGSFYKGADGSQSANASEFNWNYFTGASFKASTAGLPAIYYHLDDVKYISYTPAAPLTIASDSLNDGLLNVGYHTILQANGGVQPYAWSAAGLPAGLGVNAATGELSGTPAEAGEFTVDVTAEDSESHTVAKSMLLNIKPRDDMDSLPSFAATVLPQTYQTVKGWGINPSSQSPDFNTKYAAQQAIYQDLGITMFRIELRGTAGNADGSLNTSAMDSLASNIQTAVDNGVSQYLLNIFSPPPGMKSNNDISGVNADGTPATLLQSKEQDFAQYVVNALDYIGAQGLPLPVAFSMQNEPDAIVQYQAAHYEKEQYKRVLKLLRNKLDNSGYGDLLLIAPEAGAYKEVKHFLGDQFAELQADSAFADAIGAFAVHSYTRVTDSDSEVQAYVDGADQFPGKDRWMTEFSPAGQLEAPTQIDRAIVSAQVFAADMAWVANNYWFWWWGWDPRYSIDDTAQQTIIDGDGVNSVRKGKMFDILEKIFNNVPIGTAVKRMSTTDSSIVNAMGHRSDMVAFENNDSTVAVLVNTSAVDKRFTINGLSGASASVYTIADTNLQQSKNVIGGAIANVLVPARSVTIAVTSAADTTGPAIEFSKPASLIYDGKKYISRDGDIEIAGTVDEASIVKVNGQTVSLGSDNSFSAAVELTEGANRIQIEATDASGNTSWHYLNIVYDPAYLAITLDKLADKVNIPTYVIKGKVNAPATISINSDSVPVGDDLTFEHTVTLSEGTNSFTLIATDANGNVSEPVTISVASDWHEPIIAVAQASVETEDSEFVVAGQVSEDVTSFTINGASYALRADRSFYIKQALNEGMNTFVIAAKDEFDNEGTQEVNAIFTKTAATPEVSSDRIVHAAKTSEEVVVDGLLTEDWQLTTKANKTIYNNQLPVNNIVNFGAKWDAQNLYIAAKVTDEALKFGSSNVYNNDAIEIFVNPSNEKAGAYAGLDKQLFIGYTANRDSMYVNTGAAYQTAWHDTEDGYTVEVAIPWTSLGVVPAPDVAIGFDLANDDRDVGANRENVIVWSGTSDNYRNTSEFGTLVLDDDVPPPASAEDRPSKPLLMNDNWDGDGNYVISMNMWWGTNGTTYNLYENGVLIYSQVLNGRTPAAQSAVLALTGRANGTYVYRAELVNAAGSVSSDEMTVLVNR</sequence>
<dbReference type="InterPro" id="IPR010502">
    <property type="entry name" value="Carb-bd_dom_fam9"/>
</dbReference>
<dbReference type="GO" id="GO:0005509">
    <property type="term" value="F:calcium ion binding"/>
    <property type="evidence" value="ECO:0007669"/>
    <property type="project" value="InterPro"/>
</dbReference>
<dbReference type="OrthoDB" id="9757947at2"/>
<dbReference type="SUPFAM" id="SSF51445">
    <property type="entry name" value="(Trans)glycosidases"/>
    <property type="match status" value="1"/>
</dbReference>
<dbReference type="Gene3D" id="2.60.40.10">
    <property type="entry name" value="Immunoglobulins"/>
    <property type="match status" value="7"/>
</dbReference>
<dbReference type="InterPro" id="IPR017853">
    <property type="entry name" value="GH"/>
</dbReference>
<proteinExistence type="predicted"/>
<comment type="caution">
    <text evidence="2">The sequence shown here is derived from an EMBL/GenBank/DDBJ whole genome shotgun (WGS) entry which is preliminary data.</text>
</comment>
<dbReference type="Pfam" id="PF00041">
    <property type="entry name" value="fn3"/>
    <property type="match status" value="1"/>
</dbReference>
<dbReference type="Gene3D" id="2.60.120.430">
    <property type="entry name" value="Galactose-binding lectin"/>
    <property type="match status" value="1"/>
</dbReference>
<dbReference type="SUPFAM" id="SSF49785">
    <property type="entry name" value="Galactose-binding domain-like"/>
    <property type="match status" value="1"/>
</dbReference>
<dbReference type="GO" id="GO:0016052">
    <property type="term" value="P:carbohydrate catabolic process"/>
    <property type="evidence" value="ECO:0007669"/>
    <property type="project" value="InterPro"/>
</dbReference>
<dbReference type="Gene3D" id="2.60.40.1190">
    <property type="match status" value="1"/>
</dbReference>
<dbReference type="Gene3D" id="2.60.40.1180">
    <property type="entry name" value="Golgi alpha-mannosidase II"/>
    <property type="match status" value="1"/>
</dbReference>
<dbReference type="InterPro" id="IPR013783">
    <property type="entry name" value="Ig-like_fold"/>
</dbReference>
<dbReference type="InterPro" id="IPR003961">
    <property type="entry name" value="FN3_dom"/>
</dbReference>
<dbReference type="PROSITE" id="PS50853">
    <property type="entry name" value="FN3"/>
    <property type="match status" value="1"/>
</dbReference>
<evidence type="ECO:0000313" key="3">
    <source>
        <dbReference type="Proteomes" id="UP000310636"/>
    </source>
</evidence>
<dbReference type="Pfam" id="PF05345">
    <property type="entry name" value="He_PIG"/>
    <property type="match status" value="1"/>
</dbReference>
<keyword evidence="3" id="KW-1185">Reference proteome</keyword>
<protein>
    <recommendedName>
        <fullName evidence="1">Fibronectin type-III domain-containing protein</fullName>
    </recommendedName>
</protein>
<dbReference type="Proteomes" id="UP000310636">
    <property type="component" value="Unassembled WGS sequence"/>
</dbReference>
<dbReference type="InterPro" id="IPR036116">
    <property type="entry name" value="FN3_sf"/>
</dbReference>
<dbReference type="GO" id="GO:0016020">
    <property type="term" value="C:membrane"/>
    <property type="evidence" value="ECO:0007669"/>
    <property type="project" value="InterPro"/>
</dbReference>
<dbReference type="Pfam" id="PF06452">
    <property type="entry name" value="CBM9_1"/>
    <property type="match status" value="1"/>
</dbReference>
<dbReference type="InterPro" id="IPR014756">
    <property type="entry name" value="Ig_E-set"/>
</dbReference>
<organism evidence="2 3">
    <name type="scientific">Cohnella fermenti</name>
    <dbReference type="NCBI Taxonomy" id="2565925"/>
    <lineage>
        <taxon>Bacteria</taxon>
        <taxon>Bacillati</taxon>
        <taxon>Bacillota</taxon>
        <taxon>Bacilli</taxon>
        <taxon>Bacillales</taxon>
        <taxon>Paenibacillaceae</taxon>
        <taxon>Cohnella</taxon>
    </lineage>
</organism>
<dbReference type="SUPFAM" id="SSF81296">
    <property type="entry name" value="E set domains"/>
    <property type="match status" value="1"/>
</dbReference>
<dbReference type="GO" id="GO:0030246">
    <property type="term" value="F:carbohydrate binding"/>
    <property type="evidence" value="ECO:0007669"/>
    <property type="project" value="InterPro"/>
</dbReference>
<dbReference type="InterPro" id="IPR015919">
    <property type="entry name" value="Cadherin-like_sf"/>
</dbReference>
<dbReference type="CDD" id="cd00063">
    <property type="entry name" value="FN3"/>
    <property type="match status" value="1"/>
</dbReference>
<accession>A0A4S4BPD1</accession>
<dbReference type="SUPFAM" id="SSF49265">
    <property type="entry name" value="Fibronectin type III"/>
    <property type="match status" value="1"/>
</dbReference>
<dbReference type="SMART" id="SM00060">
    <property type="entry name" value="FN3"/>
    <property type="match status" value="1"/>
</dbReference>
<dbReference type="InterPro" id="IPR013780">
    <property type="entry name" value="Glyco_hydro_b"/>
</dbReference>
<dbReference type="SUPFAM" id="SSF49344">
    <property type="entry name" value="CBD9-like"/>
    <property type="match status" value="1"/>
</dbReference>
<dbReference type="SUPFAM" id="SSF49313">
    <property type="entry name" value="Cadherin-like"/>
    <property type="match status" value="1"/>
</dbReference>
<dbReference type="InterPro" id="IPR008979">
    <property type="entry name" value="Galactose-bd-like_sf"/>
</dbReference>
<evidence type="ECO:0000313" key="2">
    <source>
        <dbReference type="EMBL" id="THF76720.1"/>
    </source>
</evidence>
<evidence type="ECO:0000259" key="1">
    <source>
        <dbReference type="PROSITE" id="PS50853"/>
    </source>
</evidence>
<name>A0A4S4BPD1_9BACL</name>
<reference evidence="2 3" key="1">
    <citation type="submission" date="2019-04" db="EMBL/GenBank/DDBJ databases">
        <title>Cohnella sp. nov. isolated from preserved vegetables.</title>
        <authorList>
            <person name="Lin S.-Y."/>
            <person name="Hung M.-H."/>
            <person name="Young C.-C."/>
        </authorList>
    </citation>
    <scope>NUCLEOTIDE SEQUENCE [LARGE SCALE GENOMIC DNA]</scope>
    <source>
        <strain evidence="2 3">CC-MHH1044</strain>
    </source>
</reference>
<dbReference type="Pfam" id="PF09136">
    <property type="entry name" value="Glucodextran_B"/>
    <property type="match status" value="2"/>
</dbReference>
<feature type="domain" description="Fibronectin type-III" evidence="1">
    <location>
        <begin position="33"/>
        <end position="119"/>
    </location>
</feature>
<dbReference type="Gene3D" id="3.20.20.80">
    <property type="entry name" value="Glycosidases"/>
    <property type="match status" value="1"/>
</dbReference>
<gene>
    <name evidence="2" type="ORF">E6C55_18295</name>
</gene>
<dbReference type="GO" id="GO:0004553">
    <property type="term" value="F:hydrolase activity, hydrolyzing O-glycosyl compounds"/>
    <property type="evidence" value="ECO:0007669"/>
    <property type="project" value="InterPro"/>
</dbReference>